<dbReference type="GeneID" id="28252305"/>
<dbReference type="RefSeq" id="WP_005668456.1">
    <property type="nucleotide sequence ID" value="NZ_CP015231.1"/>
</dbReference>
<dbReference type="EMBL" id="CP015231">
    <property type="protein sequence ID" value="ANP43175.1"/>
    <property type="molecule type" value="Genomic_DNA"/>
</dbReference>
<geneLocation type="plasmid" evidence="1 2">
    <name>unnamed1</name>
</geneLocation>
<organism evidence="1 2">
    <name type="scientific">Tritonibacter mobilis F1926</name>
    <dbReference type="NCBI Taxonomy" id="1265309"/>
    <lineage>
        <taxon>Bacteria</taxon>
        <taxon>Pseudomonadati</taxon>
        <taxon>Pseudomonadota</taxon>
        <taxon>Alphaproteobacteria</taxon>
        <taxon>Rhodobacterales</taxon>
        <taxon>Paracoccaceae</taxon>
        <taxon>Tritonibacter</taxon>
    </lineage>
</organism>
<gene>
    <name evidence="1" type="ORF">K529_020680</name>
</gene>
<evidence type="ECO:0000313" key="2">
    <source>
        <dbReference type="Proteomes" id="UP000013243"/>
    </source>
</evidence>
<name>A0A1B1A9C0_9RHOB</name>
<reference evidence="1 2" key="1">
    <citation type="journal article" date="2016" name="ISME J.">
        <title>Global occurrence and heterogeneity of the Roseobacter-clade species Ruegeria mobilis.</title>
        <authorList>
            <person name="Sonnenschein E."/>
            <person name="Gram L."/>
        </authorList>
    </citation>
    <scope>NUCLEOTIDE SEQUENCE [LARGE SCALE GENOMIC DNA]</scope>
    <source>
        <strain evidence="1 2">F1926</strain>
        <plasmid evidence="1 2">unnamed1</plasmid>
    </source>
</reference>
<dbReference type="OrthoDB" id="7876600at2"/>
<keyword evidence="1" id="KW-0614">Plasmid</keyword>
<dbReference type="Proteomes" id="UP000013243">
    <property type="component" value="Plasmid unnamed1"/>
</dbReference>
<evidence type="ECO:0000313" key="1">
    <source>
        <dbReference type="EMBL" id="ANP43175.1"/>
    </source>
</evidence>
<accession>A0A1B1A9C0</accession>
<dbReference type="AlphaFoldDB" id="A0A1B1A9C0"/>
<proteinExistence type="predicted"/>
<protein>
    <submittedName>
        <fullName evidence="1">Uncharacterized protein</fullName>
    </submittedName>
</protein>
<dbReference type="KEGG" id="rmb:K529_020680"/>
<sequence length="175" mass="20142">MTSPQPDTEIRAELVRLIEGLDYFRTWRIAQLEATLPPGETLDLNTVVVPGSFFLDLYDQQSRKSDRKQILKEVQSWYAHTANEFHEFMKSGEQEVVQDINAFLARFRADIEFDFLSESGLIRKTTNKAVKRGKLANDAEWYVLQEFMVGGTAGDFTPEEIAQIQHLMTEYESAK</sequence>